<name>A0A2M7QDZ0_9BACT</name>
<dbReference type="PANTHER" id="PTHR46233:SF3">
    <property type="entry name" value="HYDROXYACYLGLUTATHIONE HYDROLASE GLOC"/>
    <property type="match status" value="1"/>
</dbReference>
<dbReference type="PANTHER" id="PTHR46233">
    <property type="entry name" value="HYDROXYACYLGLUTATHIONE HYDROLASE GLOC"/>
    <property type="match status" value="1"/>
</dbReference>
<sequence>MKIICFKLGDLQANSYLLYQGNDCILIDPADDASFLLEEIQRRNLKLRGMLATHGHFDHVMAVGEIQMSINVPLFIHHEDEFLIKRLGTTAKHFLGYEPVVILPTNISFIKEGPLRIVPACRQGKDFKLRIIETPGHTPGGLSFYFPDEQVVFTGDTLFAGSIGRTDLSYSNKSDLRDSLTKLFKLSDETIVYSGHGSETTIFDEKQS</sequence>
<dbReference type="InterPro" id="IPR036866">
    <property type="entry name" value="RibonucZ/Hydroxyglut_hydro"/>
</dbReference>
<proteinExistence type="predicted"/>
<feature type="domain" description="Metallo-beta-lactamase" evidence="5">
    <location>
        <begin position="12"/>
        <end position="196"/>
    </location>
</feature>
<reference evidence="7" key="1">
    <citation type="submission" date="2017-09" db="EMBL/GenBank/DDBJ databases">
        <title>Depth-based differentiation of microbial function through sediment-hosted aquifers and enrichment of novel symbionts in the deep terrestrial subsurface.</title>
        <authorList>
            <person name="Probst A.J."/>
            <person name="Ladd B."/>
            <person name="Jarett J.K."/>
            <person name="Geller-Mcgrath D.E."/>
            <person name="Sieber C.M.K."/>
            <person name="Emerson J.B."/>
            <person name="Anantharaman K."/>
            <person name="Thomas B.C."/>
            <person name="Malmstrom R."/>
            <person name="Stieglmeier M."/>
            <person name="Klingl A."/>
            <person name="Woyke T."/>
            <person name="Ryan C.M."/>
            <person name="Banfield J.F."/>
        </authorList>
    </citation>
    <scope>NUCLEOTIDE SEQUENCE [LARGE SCALE GENOMIC DNA]</scope>
</reference>
<dbReference type="AlphaFoldDB" id="A0A2M7QDZ0"/>
<keyword evidence="3" id="KW-0378">Hydrolase</keyword>
<dbReference type="Proteomes" id="UP000230108">
    <property type="component" value="Unassembled WGS sequence"/>
</dbReference>
<dbReference type="GO" id="GO:0016787">
    <property type="term" value="F:hydrolase activity"/>
    <property type="evidence" value="ECO:0007669"/>
    <property type="project" value="UniProtKB-KW"/>
</dbReference>
<comment type="caution">
    <text evidence="6">The sequence shown here is derived from an EMBL/GenBank/DDBJ whole genome shotgun (WGS) entry which is preliminary data.</text>
</comment>
<dbReference type="SMART" id="SM00849">
    <property type="entry name" value="Lactamase_B"/>
    <property type="match status" value="1"/>
</dbReference>
<dbReference type="Gene3D" id="3.60.15.10">
    <property type="entry name" value="Ribonuclease Z/Hydroxyacylglutathione hydrolase-like"/>
    <property type="match status" value="1"/>
</dbReference>
<evidence type="ECO:0000259" key="5">
    <source>
        <dbReference type="SMART" id="SM00849"/>
    </source>
</evidence>
<protein>
    <recommendedName>
        <fullName evidence="5">Metallo-beta-lactamase domain-containing protein</fullName>
    </recommendedName>
</protein>
<dbReference type="Pfam" id="PF00753">
    <property type="entry name" value="Lactamase_B"/>
    <property type="match status" value="1"/>
</dbReference>
<comment type="cofactor">
    <cofactor evidence="1">
        <name>Zn(2+)</name>
        <dbReference type="ChEBI" id="CHEBI:29105"/>
    </cofactor>
</comment>
<keyword evidence="4" id="KW-0862">Zinc</keyword>
<evidence type="ECO:0000313" key="6">
    <source>
        <dbReference type="EMBL" id="PIY69431.1"/>
    </source>
</evidence>
<keyword evidence="2" id="KW-0479">Metal-binding</keyword>
<dbReference type="EMBL" id="PFLF01000020">
    <property type="protein sequence ID" value="PIY69431.1"/>
    <property type="molecule type" value="Genomic_DNA"/>
</dbReference>
<evidence type="ECO:0000256" key="4">
    <source>
        <dbReference type="ARBA" id="ARBA00022833"/>
    </source>
</evidence>
<dbReference type="CDD" id="cd06262">
    <property type="entry name" value="metallo-hydrolase-like_MBL-fold"/>
    <property type="match status" value="1"/>
</dbReference>
<evidence type="ECO:0000256" key="1">
    <source>
        <dbReference type="ARBA" id="ARBA00001947"/>
    </source>
</evidence>
<dbReference type="InterPro" id="IPR001279">
    <property type="entry name" value="Metallo-B-lactamas"/>
</dbReference>
<evidence type="ECO:0000256" key="2">
    <source>
        <dbReference type="ARBA" id="ARBA00022723"/>
    </source>
</evidence>
<dbReference type="SUPFAM" id="SSF56281">
    <property type="entry name" value="Metallo-hydrolase/oxidoreductase"/>
    <property type="match status" value="1"/>
</dbReference>
<dbReference type="GO" id="GO:0046872">
    <property type="term" value="F:metal ion binding"/>
    <property type="evidence" value="ECO:0007669"/>
    <property type="project" value="UniProtKB-KW"/>
</dbReference>
<organism evidence="6 7">
    <name type="scientific">Candidatus Roizmanbacteria bacterium CG_4_10_14_0_8_um_filter_39_9</name>
    <dbReference type="NCBI Taxonomy" id="1974829"/>
    <lineage>
        <taxon>Bacteria</taxon>
        <taxon>Candidatus Roizmaniibacteriota</taxon>
    </lineage>
</organism>
<gene>
    <name evidence="6" type="ORF">COY90_00740</name>
</gene>
<dbReference type="InterPro" id="IPR051453">
    <property type="entry name" value="MBL_Glyoxalase_II"/>
</dbReference>
<accession>A0A2M7QDZ0</accession>
<evidence type="ECO:0000256" key="3">
    <source>
        <dbReference type="ARBA" id="ARBA00022801"/>
    </source>
</evidence>
<evidence type="ECO:0000313" key="7">
    <source>
        <dbReference type="Proteomes" id="UP000230108"/>
    </source>
</evidence>